<name>A0ACC2E9R0_DIPCM</name>
<evidence type="ECO:0000313" key="2">
    <source>
        <dbReference type="Proteomes" id="UP001162992"/>
    </source>
</evidence>
<organism evidence="1 2">
    <name type="scientific">Diphasiastrum complanatum</name>
    <name type="common">Issler's clubmoss</name>
    <name type="synonym">Lycopodium complanatum</name>
    <dbReference type="NCBI Taxonomy" id="34168"/>
    <lineage>
        <taxon>Eukaryota</taxon>
        <taxon>Viridiplantae</taxon>
        <taxon>Streptophyta</taxon>
        <taxon>Embryophyta</taxon>
        <taxon>Tracheophyta</taxon>
        <taxon>Lycopodiopsida</taxon>
        <taxon>Lycopodiales</taxon>
        <taxon>Lycopodiaceae</taxon>
        <taxon>Lycopodioideae</taxon>
        <taxon>Diphasiastrum</taxon>
    </lineage>
</organism>
<gene>
    <name evidence="1" type="ORF">O6H91_03G102100</name>
</gene>
<sequence>MAFPVAHQLHHLQTFVYVYPSRPLSVIAVDSDCSSLKEHL</sequence>
<accession>A0ACC2E9R0</accession>
<dbReference type="EMBL" id="CM055094">
    <property type="protein sequence ID" value="KAJ7563236.1"/>
    <property type="molecule type" value="Genomic_DNA"/>
</dbReference>
<proteinExistence type="predicted"/>
<protein>
    <submittedName>
        <fullName evidence="1">Uncharacterized protein</fullName>
    </submittedName>
</protein>
<evidence type="ECO:0000313" key="1">
    <source>
        <dbReference type="EMBL" id="KAJ7563236.1"/>
    </source>
</evidence>
<comment type="caution">
    <text evidence="1">The sequence shown here is derived from an EMBL/GenBank/DDBJ whole genome shotgun (WGS) entry which is preliminary data.</text>
</comment>
<dbReference type="Proteomes" id="UP001162992">
    <property type="component" value="Chromosome 3"/>
</dbReference>
<reference evidence="2" key="1">
    <citation type="journal article" date="2024" name="Proc. Natl. Acad. Sci. U.S.A.">
        <title>Extraordinary preservation of gene collinearity over three hundred million years revealed in homosporous lycophytes.</title>
        <authorList>
            <person name="Li C."/>
            <person name="Wickell D."/>
            <person name="Kuo L.Y."/>
            <person name="Chen X."/>
            <person name="Nie B."/>
            <person name="Liao X."/>
            <person name="Peng D."/>
            <person name="Ji J."/>
            <person name="Jenkins J."/>
            <person name="Williams M."/>
            <person name="Shu S."/>
            <person name="Plott C."/>
            <person name="Barry K."/>
            <person name="Rajasekar S."/>
            <person name="Grimwood J."/>
            <person name="Han X."/>
            <person name="Sun S."/>
            <person name="Hou Z."/>
            <person name="He W."/>
            <person name="Dai G."/>
            <person name="Sun C."/>
            <person name="Schmutz J."/>
            <person name="Leebens-Mack J.H."/>
            <person name="Li F.W."/>
            <person name="Wang L."/>
        </authorList>
    </citation>
    <scope>NUCLEOTIDE SEQUENCE [LARGE SCALE GENOMIC DNA]</scope>
    <source>
        <strain evidence="2">cv. PW_Plant_1</strain>
    </source>
</reference>
<keyword evidence="2" id="KW-1185">Reference proteome</keyword>